<evidence type="ECO:0000313" key="2">
    <source>
        <dbReference type="EMBL" id="CAA9266856.1"/>
    </source>
</evidence>
<dbReference type="Pfam" id="PF04480">
    <property type="entry name" value="DUF559"/>
    <property type="match status" value="1"/>
</dbReference>
<accession>A0A6J4J3D8</accession>
<dbReference type="SUPFAM" id="SSF52980">
    <property type="entry name" value="Restriction endonuclease-like"/>
    <property type="match status" value="1"/>
</dbReference>
<sequence length="313" mass="34285">MSHPPAWLGDVKTVDVQLNRLAARQYSLAQHDHALEVGMTPRQVQERLAAGILVPVHRGVYRMAGAPESVEQSLLAACMAAGQGSVASHRSAAALWRLRGIECRHPEITVPGTACPTLRSVVVHRTGRLEPIDVSRCSRIPVTTPARTLLDLGAVLEVEGVESALEDALMRRLVTFELLGRTLSRLGGPGRRGAGVLRGLIEERDPATAPTQSVLEDGLMRVLRQGGLPEPVRQYEVGGLRLDFAYPHLRLGIEADSRIWHGGRLDVQRNSDKGNVLVARGWRVLHFTWGDVRRRPGYIVDAVARELVLAWPA</sequence>
<dbReference type="EMBL" id="CADCTB010000189">
    <property type="protein sequence ID" value="CAA9266856.1"/>
    <property type="molecule type" value="Genomic_DNA"/>
</dbReference>
<organism evidence="2">
    <name type="scientific">uncultured Acidimicrobiales bacterium</name>
    <dbReference type="NCBI Taxonomy" id="310071"/>
    <lineage>
        <taxon>Bacteria</taxon>
        <taxon>Bacillati</taxon>
        <taxon>Actinomycetota</taxon>
        <taxon>Acidimicrobiia</taxon>
        <taxon>Acidimicrobiales</taxon>
        <taxon>environmental samples</taxon>
    </lineage>
</organism>
<name>A0A6J4J3D8_9ACTN</name>
<proteinExistence type="predicted"/>
<gene>
    <name evidence="2" type="ORF">AVDCRST_MAG10-3085</name>
</gene>
<dbReference type="InterPro" id="IPR007569">
    <property type="entry name" value="DUF559"/>
</dbReference>
<reference evidence="2" key="1">
    <citation type="submission" date="2020-02" db="EMBL/GenBank/DDBJ databases">
        <authorList>
            <person name="Meier V. D."/>
        </authorList>
    </citation>
    <scope>NUCLEOTIDE SEQUENCE</scope>
    <source>
        <strain evidence="2">AVDCRST_MAG10</strain>
    </source>
</reference>
<dbReference type="AlphaFoldDB" id="A0A6J4J3D8"/>
<protein>
    <recommendedName>
        <fullName evidence="1">DUF559 domain-containing protein</fullName>
    </recommendedName>
</protein>
<dbReference type="InterPro" id="IPR011335">
    <property type="entry name" value="Restrct_endonuc-II-like"/>
</dbReference>
<evidence type="ECO:0000259" key="1">
    <source>
        <dbReference type="Pfam" id="PF04480"/>
    </source>
</evidence>
<feature type="domain" description="DUF559" evidence="1">
    <location>
        <begin position="213"/>
        <end position="307"/>
    </location>
</feature>
<dbReference type="Gene3D" id="3.40.960.10">
    <property type="entry name" value="VSR Endonuclease"/>
    <property type="match status" value="1"/>
</dbReference>